<dbReference type="InterPro" id="IPR002921">
    <property type="entry name" value="Fungal_lipase-type"/>
</dbReference>
<feature type="chain" id="PRO_5042259206" evidence="1">
    <location>
        <begin position="20"/>
        <end position="420"/>
    </location>
</feature>
<evidence type="ECO:0000259" key="2">
    <source>
        <dbReference type="Pfam" id="PF01764"/>
    </source>
</evidence>
<evidence type="ECO:0000313" key="3">
    <source>
        <dbReference type="EMBL" id="KAK2558163.1"/>
    </source>
</evidence>
<proteinExistence type="predicted"/>
<evidence type="ECO:0000256" key="1">
    <source>
        <dbReference type="SAM" id="SignalP"/>
    </source>
</evidence>
<keyword evidence="4" id="KW-1185">Reference proteome</keyword>
<accession>A0AAD9QBH0</accession>
<dbReference type="SUPFAM" id="SSF53474">
    <property type="entry name" value="alpha/beta-Hydrolases"/>
    <property type="match status" value="1"/>
</dbReference>
<dbReference type="EMBL" id="JARQWQ010000046">
    <property type="protein sequence ID" value="KAK2558163.1"/>
    <property type="molecule type" value="Genomic_DNA"/>
</dbReference>
<name>A0AAD9QBH0_ACRCE</name>
<keyword evidence="1" id="KW-0732">Signal</keyword>
<comment type="caution">
    <text evidence="3">The sequence shown here is derived from an EMBL/GenBank/DDBJ whole genome shotgun (WGS) entry which is preliminary data.</text>
</comment>
<reference evidence="3" key="2">
    <citation type="journal article" date="2023" name="Science">
        <title>Genomic signatures of disease resistance in endangered staghorn corals.</title>
        <authorList>
            <person name="Vollmer S.V."/>
            <person name="Selwyn J.D."/>
            <person name="Despard B.A."/>
            <person name="Roesel C.L."/>
        </authorList>
    </citation>
    <scope>NUCLEOTIDE SEQUENCE</scope>
    <source>
        <strain evidence="3">K2</strain>
    </source>
</reference>
<evidence type="ECO:0000313" key="4">
    <source>
        <dbReference type="Proteomes" id="UP001249851"/>
    </source>
</evidence>
<protein>
    <submittedName>
        <fullName evidence="3">Lipase</fullName>
    </submittedName>
</protein>
<dbReference type="GO" id="GO:0006629">
    <property type="term" value="P:lipid metabolic process"/>
    <property type="evidence" value="ECO:0007669"/>
    <property type="project" value="InterPro"/>
</dbReference>
<dbReference type="Pfam" id="PF01764">
    <property type="entry name" value="Lipase_3"/>
    <property type="match status" value="1"/>
</dbReference>
<organism evidence="3 4">
    <name type="scientific">Acropora cervicornis</name>
    <name type="common">Staghorn coral</name>
    <dbReference type="NCBI Taxonomy" id="6130"/>
    <lineage>
        <taxon>Eukaryota</taxon>
        <taxon>Metazoa</taxon>
        <taxon>Cnidaria</taxon>
        <taxon>Anthozoa</taxon>
        <taxon>Hexacorallia</taxon>
        <taxon>Scleractinia</taxon>
        <taxon>Astrocoeniina</taxon>
        <taxon>Acroporidae</taxon>
        <taxon>Acropora</taxon>
    </lineage>
</organism>
<dbReference type="CDD" id="cd00519">
    <property type="entry name" value="Lipase_3"/>
    <property type="match status" value="1"/>
</dbReference>
<dbReference type="InterPro" id="IPR029058">
    <property type="entry name" value="AB_hydrolase_fold"/>
</dbReference>
<dbReference type="Gene3D" id="3.40.50.1820">
    <property type="entry name" value="alpha/beta hydrolase"/>
    <property type="match status" value="1"/>
</dbReference>
<gene>
    <name evidence="3" type="ORF">P5673_019747</name>
</gene>
<feature type="domain" description="Fungal lipase-type" evidence="2">
    <location>
        <begin position="141"/>
        <end position="275"/>
    </location>
</feature>
<reference evidence="3" key="1">
    <citation type="journal article" date="2023" name="G3 (Bethesda)">
        <title>Whole genome assembly and annotation of the endangered Caribbean coral Acropora cervicornis.</title>
        <authorList>
            <person name="Selwyn J.D."/>
            <person name="Vollmer S.V."/>
        </authorList>
    </citation>
    <scope>NUCLEOTIDE SEQUENCE</scope>
    <source>
        <strain evidence="3">K2</strain>
    </source>
</reference>
<dbReference type="AlphaFoldDB" id="A0AAD9QBH0"/>
<dbReference type="Proteomes" id="UP001249851">
    <property type="component" value="Unassembled WGS sequence"/>
</dbReference>
<dbReference type="PANTHER" id="PTHR45908">
    <property type="entry name" value="PROTEIN CBG11750-RELATED"/>
    <property type="match status" value="1"/>
</dbReference>
<feature type="signal peptide" evidence="1">
    <location>
        <begin position="1"/>
        <end position="19"/>
    </location>
</feature>
<sequence>MAAFVFLFIFLPLLTNVYGFLCRKSKCGDCVDSSSNCRWCRRDNKCHMKASVFNPCKRAENIVDKSQCGDKLSHYDPALSMKMLLLSSAAYDPAHPQECLDNALPSEKFQIHAVVTKKCDFFDNDCSAYVAISHELKVVALAFRGSEDFNQVFTIFMESLSSPKTKFLNGEVQTYWKRGFDGLWSCMKTEVKDLVSQNPSYQLWVTGHSLGGAMASLASTWLSYNSFAPRRNIILYTFGMPRVGNYDYALQHDQLVNNSWRVVNDNDIVPHFPTLVSLSILNGPYHHGVEAFYSKPATSPNSEHRECNGKPYNEDVTCSFSEFPLSIERHKIYFSIPVGTFWKTKCVRPTRKKRETSGTEKTGNSSVKTFAFPRSGCRKYLLSSAKDAAHSSGVHQSFQEMSCFIFLATVAAIIAVVSAS</sequence>